<dbReference type="EMBL" id="AVOT02046290">
    <property type="protein sequence ID" value="MBW0541610.1"/>
    <property type="molecule type" value="Genomic_DNA"/>
</dbReference>
<dbReference type="AlphaFoldDB" id="A0A9Q3FPW2"/>
<dbReference type="OrthoDB" id="2507769at2759"/>
<reference evidence="3" key="1">
    <citation type="submission" date="2021-03" db="EMBL/GenBank/DDBJ databases">
        <title>Draft genome sequence of rust myrtle Austropuccinia psidii MF-1, a brazilian biotype.</title>
        <authorList>
            <person name="Quecine M.C."/>
            <person name="Pachon D.M.R."/>
            <person name="Bonatelli M.L."/>
            <person name="Correr F.H."/>
            <person name="Franceschini L.M."/>
            <person name="Leite T.F."/>
            <person name="Margarido G.R.A."/>
            <person name="Almeida C.A."/>
            <person name="Ferrarezi J.A."/>
            <person name="Labate C.A."/>
        </authorList>
    </citation>
    <scope>NUCLEOTIDE SEQUENCE</scope>
    <source>
        <strain evidence="3">MF-1</strain>
    </source>
</reference>
<feature type="compositionally biased region" description="Polar residues" evidence="1">
    <location>
        <begin position="1"/>
        <end position="10"/>
    </location>
</feature>
<evidence type="ECO:0000313" key="4">
    <source>
        <dbReference type="Proteomes" id="UP000765509"/>
    </source>
</evidence>
<evidence type="ECO:0000259" key="2">
    <source>
        <dbReference type="Pfam" id="PF22936"/>
    </source>
</evidence>
<feature type="domain" description="Retrovirus-related Pol polyprotein from transposon TNT 1-94-like beta-barrel" evidence="2">
    <location>
        <begin position="29"/>
        <end position="109"/>
    </location>
</feature>
<gene>
    <name evidence="3" type="ORF">O181_081325</name>
</gene>
<organism evidence="3 4">
    <name type="scientific">Austropuccinia psidii MF-1</name>
    <dbReference type="NCBI Taxonomy" id="1389203"/>
    <lineage>
        <taxon>Eukaryota</taxon>
        <taxon>Fungi</taxon>
        <taxon>Dikarya</taxon>
        <taxon>Basidiomycota</taxon>
        <taxon>Pucciniomycotina</taxon>
        <taxon>Pucciniomycetes</taxon>
        <taxon>Pucciniales</taxon>
        <taxon>Sphaerophragmiaceae</taxon>
        <taxon>Austropuccinia</taxon>
    </lineage>
</organism>
<name>A0A9Q3FPW2_9BASI</name>
<accession>A0A9Q3FPW2</accession>
<sequence length="130" mass="13513">MVEIGNSNEPETGISVEDVANPGDRQSVYDTGASHSLTGDLSALCCFTKLTKPIPLCIAMNTAQQSFVTGMGSLIYPGYQGKQVIINGVFYSPDDTGTLISPGALISTGAKLNMIGSDILISTEAEGPLL</sequence>
<comment type="caution">
    <text evidence="3">The sequence shown here is derived from an EMBL/GenBank/DDBJ whole genome shotgun (WGS) entry which is preliminary data.</text>
</comment>
<dbReference type="Pfam" id="PF22936">
    <property type="entry name" value="Pol_BBD"/>
    <property type="match status" value="1"/>
</dbReference>
<dbReference type="Proteomes" id="UP000765509">
    <property type="component" value="Unassembled WGS sequence"/>
</dbReference>
<protein>
    <recommendedName>
        <fullName evidence="2">Retrovirus-related Pol polyprotein from transposon TNT 1-94-like beta-barrel domain-containing protein</fullName>
    </recommendedName>
</protein>
<dbReference type="InterPro" id="IPR054722">
    <property type="entry name" value="PolX-like_BBD"/>
</dbReference>
<feature type="region of interest" description="Disordered" evidence="1">
    <location>
        <begin position="1"/>
        <end position="22"/>
    </location>
</feature>
<keyword evidence="4" id="KW-1185">Reference proteome</keyword>
<evidence type="ECO:0000256" key="1">
    <source>
        <dbReference type="SAM" id="MobiDB-lite"/>
    </source>
</evidence>
<evidence type="ECO:0000313" key="3">
    <source>
        <dbReference type="EMBL" id="MBW0541610.1"/>
    </source>
</evidence>
<proteinExistence type="predicted"/>